<reference evidence="2 3" key="1">
    <citation type="submission" date="2019-04" db="EMBL/GenBank/DDBJ databases">
        <title>Comparative genomics and transcriptomics to analyze fruiting body development in filamentous ascomycetes.</title>
        <authorList>
            <consortium name="DOE Joint Genome Institute"/>
            <person name="Lutkenhaus R."/>
            <person name="Traeger S."/>
            <person name="Breuer J."/>
            <person name="Kuo A."/>
            <person name="Lipzen A."/>
            <person name="Pangilinan J."/>
            <person name="Dilworth D."/>
            <person name="Sandor L."/>
            <person name="Poggeler S."/>
            <person name="Barry K."/>
            <person name="Grigoriev I.V."/>
            <person name="Nowrousian M."/>
        </authorList>
    </citation>
    <scope>NUCLEOTIDE SEQUENCE [LARGE SCALE GENOMIC DNA]</scope>
    <source>
        <strain evidence="2 3">CBS 389.68</strain>
    </source>
</reference>
<feature type="compositionally biased region" description="Basic and acidic residues" evidence="1">
    <location>
        <begin position="38"/>
        <end position="53"/>
    </location>
</feature>
<dbReference type="STRING" id="341454.A0A4S2N0Y9"/>
<evidence type="ECO:0000256" key="1">
    <source>
        <dbReference type="SAM" id="MobiDB-lite"/>
    </source>
</evidence>
<keyword evidence="3" id="KW-1185">Reference proteome</keyword>
<name>A0A4S2N0Y9_9PEZI</name>
<gene>
    <name evidence="2" type="ORF">EX30DRAFT_339010</name>
</gene>
<feature type="region of interest" description="Disordered" evidence="1">
    <location>
        <begin position="1"/>
        <end position="59"/>
    </location>
</feature>
<evidence type="ECO:0000313" key="2">
    <source>
        <dbReference type="EMBL" id="TGZ82711.1"/>
    </source>
</evidence>
<dbReference type="AlphaFoldDB" id="A0A4S2N0Y9"/>
<dbReference type="Proteomes" id="UP000298138">
    <property type="component" value="Unassembled WGS sequence"/>
</dbReference>
<feature type="compositionally biased region" description="Polar residues" evidence="1">
    <location>
        <begin position="1"/>
        <end position="14"/>
    </location>
</feature>
<feature type="compositionally biased region" description="Basic residues" evidence="1">
    <location>
        <begin position="22"/>
        <end position="37"/>
    </location>
</feature>
<sequence>MSSRSGQRNQTTKSSFDDNDGRHHHYHYHHHHHHKGKRGDGTSRRKKAKDAERNNNSSDTLARIFAGASALGHLARSSFQSGSSNQRRWTRAMQDLEYAKRQSAFYVGSERSSLLQFVEIEELEKDIKRAITVLELANLVLLFRPMAVETAWVRISVPVEGRTDEQNTQMIEALLNKHLEYDPEFFTLWTVLPVGSEEETEPSLDAFVRVEYSDQHDVVTAANDMYDWIAMPIPEPSPIEIEQIVGYHEHALGKHFTPTTECIFTCGHPPMQLLDWIEHFLEGHVKIADGLQPGAPLACPWCKYNLMDWNHIATHVYAHLRLEDAGSSWDEGWRRKAVWEYIYSVQRVLPTHPDERLLDYVPPPWPASHPQWEWIDVKAKLDDESTLEEERILGQIDLTIPNSLPEIVFNLLSPRLRDSLCFRDAAWTVFTNPSTVSPIPISIANCLVILPVFTPHPRASIDAPPLPDPHGDKILDPRTVLSDLSLHRLLEVFPFANAFYVLFNGMLQIWVDEDFDFRWAARELPRTFGGLVVSYFKNSPELTSGRSSKTSPQVTWYESASSGSATPVPATTHGARVAPTKPVQPVECGRGIEIVGPEGRGPPIKACMGVALELSNPSDPADKQVVVTVSSHAVFAASISQRKRRSRASGKQSEGERGSKSYLKKISDIDSAASGLSSSARESRRGKRSAPSPWWANTHVYASGTHTHIGTIHSTYDPGIYSTHRFPVNYTHDLSLLLPQHTVPLYSLASPAKHWYPHRIVDPNSSIFVLGPHGPIVTGKHSSIPQRWGASVGTGYLVRRKQSQYPSGDEITNGTKTVDESISRCVLWRPMDMWADWEGWSGAPVFVCEKGSYWLLGFMGFVQRAEEGRGGVVMAGCVFPPKELAEARIL</sequence>
<proteinExistence type="predicted"/>
<evidence type="ECO:0000313" key="3">
    <source>
        <dbReference type="Proteomes" id="UP000298138"/>
    </source>
</evidence>
<dbReference type="InParanoid" id="A0A4S2N0Y9"/>
<dbReference type="OrthoDB" id="5384519at2759"/>
<organism evidence="2 3">
    <name type="scientific">Ascodesmis nigricans</name>
    <dbReference type="NCBI Taxonomy" id="341454"/>
    <lineage>
        <taxon>Eukaryota</taxon>
        <taxon>Fungi</taxon>
        <taxon>Dikarya</taxon>
        <taxon>Ascomycota</taxon>
        <taxon>Pezizomycotina</taxon>
        <taxon>Pezizomycetes</taxon>
        <taxon>Pezizales</taxon>
        <taxon>Ascodesmidaceae</taxon>
        <taxon>Ascodesmis</taxon>
    </lineage>
</organism>
<accession>A0A4S2N0Y9</accession>
<protein>
    <submittedName>
        <fullName evidence="2">Uncharacterized protein</fullName>
    </submittedName>
</protein>
<dbReference type="EMBL" id="ML220114">
    <property type="protein sequence ID" value="TGZ82711.1"/>
    <property type="molecule type" value="Genomic_DNA"/>
</dbReference>
<feature type="region of interest" description="Disordered" evidence="1">
    <location>
        <begin position="638"/>
        <end position="664"/>
    </location>
</feature>